<evidence type="ECO:0000256" key="1">
    <source>
        <dbReference type="ARBA" id="ARBA00004496"/>
    </source>
</evidence>
<organism evidence="20 21">
    <name type="scientific">Jiella avicenniae</name>
    <dbReference type="NCBI Taxonomy" id="2907202"/>
    <lineage>
        <taxon>Bacteria</taxon>
        <taxon>Pseudomonadati</taxon>
        <taxon>Pseudomonadota</taxon>
        <taxon>Alphaproteobacteria</taxon>
        <taxon>Hyphomicrobiales</taxon>
        <taxon>Aurantimonadaceae</taxon>
        <taxon>Jiella</taxon>
    </lineage>
</organism>
<dbReference type="InterPro" id="IPR005121">
    <property type="entry name" value="Fdx_antiC-bd"/>
</dbReference>
<evidence type="ECO:0000256" key="11">
    <source>
        <dbReference type="ARBA" id="ARBA00022884"/>
    </source>
</evidence>
<dbReference type="Gene3D" id="3.30.930.10">
    <property type="entry name" value="Bira Bifunctional Protein, Domain 2"/>
    <property type="match status" value="1"/>
</dbReference>
<evidence type="ECO:0000256" key="13">
    <source>
        <dbReference type="ARBA" id="ARBA00023146"/>
    </source>
</evidence>
<feature type="binding site" evidence="15">
    <location>
        <position position="454"/>
    </location>
    <ligand>
        <name>Mg(2+)</name>
        <dbReference type="ChEBI" id="CHEBI:18420"/>
        <note>shared with alpha subunit</note>
    </ligand>
</feature>
<comment type="caution">
    <text evidence="20">The sequence shown here is derived from an EMBL/GenBank/DDBJ whole genome shotgun (WGS) entry which is preliminary data.</text>
</comment>
<dbReference type="PROSITE" id="PS50886">
    <property type="entry name" value="TRBD"/>
    <property type="match status" value="1"/>
</dbReference>
<dbReference type="Gene3D" id="3.30.56.10">
    <property type="match status" value="2"/>
</dbReference>
<evidence type="ECO:0000256" key="4">
    <source>
        <dbReference type="ARBA" id="ARBA00022490"/>
    </source>
</evidence>
<dbReference type="GO" id="GO:0004826">
    <property type="term" value="F:phenylalanine-tRNA ligase activity"/>
    <property type="evidence" value="ECO:0007669"/>
    <property type="project" value="UniProtKB-UniRule"/>
</dbReference>
<keyword evidence="7 15" id="KW-0479">Metal-binding</keyword>
<evidence type="ECO:0000259" key="17">
    <source>
        <dbReference type="PROSITE" id="PS50886"/>
    </source>
</evidence>
<dbReference type="RefSeq" id="WP_233721331.1">
    <property type="nucleotide sequence ID" value="NZ_JAJUWU010000023.1"/>
</dbReference>
<proteinExistence type="inferred from homology"/>
<dbReference type="GO" id="GO:0006432">
    <property type="term" value="P:phenylalanyl-tRNA aminoacylation"/>
    <property type="evidence" value="ECO:0007669"/>
    <property type="project" value="UniProtKB-UniRule"/>
</dbReference>
<dbReference type="InterPro" id="IPR045060">
    <property type="entry name" value="Phe-tRNA-ligase_IIc_bsu"/>
</dbReference>
<dbReference type="FunFam" id="2.40.50.140:FF:000045">
    <property type="entry name" value="Phenylalanine--tRNA ligase beta subunit"/>
    <property type="match status" value="1"/>
</dbReference>
<feature type="binding site" evidence="15">
    <location>
        <position position="464"/>
    </location>
    <ligand>
        <name>Mg(2+)</name>
        <dbReference type="ChEBI" id="CHEBI:18420"/>
        <note>shared with alpha subunit</note>
    </ligand>
</feature>
<dbReference type="AlphaFoldDB" id="A0A9X1T6I4"/>
<dbReference type="PANTHER" id="PTHR10947:SF0">
    <property type="entry name" value="PHENYLALANINE--TRNA LIGASE BETA SUBUNIT"/>
    <property type="match status" value="1"/>
</dbReference>
<keyword evidence="5 16" id="KW-0820">tRNA-binding</keyword>
<dbReference type="Pfam" id="PF01588">
    <property type="entry name" value="tRNA_bind"/>
    <property type="match status" value="1"/>
</dbReference>
<keyword evidence="12 15" id="KW-0648">Protein biosynthesis</keyword>
<keyword evidence="4 15" id="KW-0963">Cytoplasm</keyword>
<evidence type="ECO:0000256" key="5">
    <source>
        <dbReference type="ARBA" id="ARBA00022555"/>
    </source>
</evidence>
<dbReference type="Pfam" id="PF17759">
    <property type="entry name" value="tRNA_synthFbeta"/>
    <property type="match status" value="1"/>
</dbReference>
<dbReference type="InterPro" id="IPR004532">
    <property type="entry name" value="Phe-tRNA-ligase_IIc_bsu_bact"/>
</dbReference>
<evidence type="ECO:0000256" key="6">
    <source>
        <dbReference type="ARBA" id="ARBA00022598"/>
    </source>
</evidence>
<keyword evidence="8 15" id="KW-0547">Nucleotide-binding</keyword>
<dbReference type="InterPro" id="IPR033714">
    <property type="entry name" value="tRNA_bind_bactPheRS"/>
</dbReference>
<dbReference type="GO" id="GO:0005524">
    <property type="term" value="F:ATP binding"/>
    <property type="evidence" value="ECO:0007669"/>
    <property type="project" value="UniProtKB-UniRule"/>
</dbReference>
<dbReference type="SUPFAM" id="SSF56037">
    <property type="entry name" value="PheT/TilS domain"/>
    <property type="match status" value="1"/>
</dbReference>
<keyword evidence="11 16" id="KW-0694">RNA-binding</keyword>
<dbReference type="SMART" id="SM00896">
    <property type="entry name" value="FDX-ACB"/>
    <property type="match status" value="1"/>
</dbReference>
<dbReference type="SUPFAM" id="SSF55681">
    <property type="entry name" value="Class II aaRS and biotin synthetases"/>
    <property type="match status" value="1"/>
</dbReference>
<dbReference type="InterPro" id="IPR005146">
    <property type="entry name" value="B3/B4_tRNA-bd"/>
</dbReference>
<accession>A0A9X1T6I4</accession>
<dbReference type="Gene3D" id="3.30.70.380">
    <property type="entry name" value="Ferrodoxin-fold anticodon-binding domain"/>
    <property type="match status" value="1"/>
</dbReference>
<evidence type="ECO:0000256" key="2">
    <source>
        <dbReference type="ARBA" id="ARBA00008653"/>
    </source>
</evidence>
<dbReference type="InterPro" id="IPR041616">
    <property type="entry name" value="PheRS_beta_core"/>
</dbReference>
<feature type="domain" description="TRNA-binding" evidence="17">
    <location>
        <begin position="38"/>
        <end position="152"/>
    </location>
</feature>
<dbReference type="SMART" id="SM00874">
    <property type="entry name" value="B5"/>
    <property type="match status" value="1"/>
</dbReference>
<evidence type="ECO:0000256" key="8">
    <source>
        <dbReference type="ARBA" id="ARBA00022741"/>
    </source>
</evidence>
<comment type="cofactor">
    <cofactor evidence="15">
        <name>Mg(2+)</name>
        <dbReference type="ChEBI" id="CHEBI:18420"/>
    </cofactor>
    <text evidence="15">Binds 2 magnesium ions per tetramer.</text>
</comment>
<dbReference type="EMBL" id="JAJUWU010000023">
    <property type="protein sequence ID" value="MCE7030252.1"/>
    <property type="molecule type" value="Genomic_DNA"/>
</dbReference>
<sequence>MKFTLSWLKDHLETEASLAEICDKLTMIGLEVESVDDRAVFEPFRIARVLSAAQHPDADRLKLLSVDAGPEVNGGKPLQIVCGAPNAREGLVGVLALPGVYVPGIDTTLAVGKIRGVESFGMMCSERELELSEEHDGIIDLPADAPVGMRYADYAGLIDPVIEINLTPNHPDATGVAGIARDLAAAGLGRLKTPEVPRIEGEGEVGVSLHVTSATCLGFALRRVSCVRNGPSPEWLQKRLKAIGLRPINALVDVTNYLTFDRGRPLHVFDAGKVAGALTVRDAGEGETILALDQREYTLPAGTCVIADDKGVESIAGIMGGEHSGCDEATTEVLIESALWEPLDIARTGRTLGIITDARYRFERGVDPAFMEPGLDLATQMVLDLCGGTASKRVVEGVKAFEPKEVRLPLTEFERLTGLSIDAGEQERILGVLGFQPRRDGDALVCTVASWRPDVDGKADLVEEVMRLHGVDEIRPAPLASHAAVNGRILTTAQIRDRAARRALAARGMVECVSYSFVSEAEAKAFGGGDAALKLANPISADLSDMRPSVLPGLIAAAGRNAARGYGDTALFEVAGIYQSDTPDGQKRVVGGIRRGTAGMDGPGRFWSGNSAAVSVFDAKADAFAVLEAVGFPADKLTIEAPASAWYHPGRSGRIKLGPKVVIAEFGEFHPTVLKTLDVSGPLCGFEVFLDKVPEPKKKPTRTKPVLTLSPFQPVRRDFAFVVDDRVEAGRIVRAAEGADKALVSEVRVFDVFAGAALGEARKSVAIEVTLAPAGRTLTEEELEAVSAKIVAGVEKATGATLRS</sequence>
<feature type="binding site" evidence="15">
    <location>
        <position position="460"/>
    </location>
    <ligand>
        <name>Mg(2+)</name>
        <dbReference type="ChEBI" id="CHEBI:18420"/>
        <note>shared with alpha subunit</note>
    </ligand>
</feature>
<dbReference type="SUPFAM" id="SSF50249">
    <property type="entry name" value="Nucleic acid-binding proteins"/>
    <property type="match status" value="1"/>
</dbReference>
<feature type="domain" description="FDX-ACB" evidence="18">
    <location>
        <begin position="710"/>
        <end position="803"/>
    </location>
</feature>
<comment type="catalytic activity">
    <reaction evidence="14 15">
        <text>tRNA(Phe) + L-phenylalanine + ATP = L-phenylalanyl-tRNA(Phe) + AMP + diphosphate + H(+)</text>
        <dbReference type="Rhea" id="RHEA:19413"/>
        <dbReference type="Rhea" id="RHEA-COMP:9668"/>
        <dbReference type="Rhea" id="RHEA-COMP:9699"/>
        <dbReference type="ChEBI" id="CHEBI:15378"/>
        <dbReference type="ChEBI" id="CHEBI:30616"/>
        <dbReference type="ChEBI" id="CHEBI:33019"/>
        <dbReference type="ChEBI" id="CHEBI:58095"/>
        <dbReference type="ChEBI" id="CHEBI:78442"/>
        <dbReference type="ChEBI" id="CHEBI:78531"/>
        <dbReference type="ChEBI" id="CHEBI:456215"/>
        <dbReference type="EC" id="6.1.1.20"/>
    </reaction>
</comment>
<keyword evidence="9 15" id="KW-0067">ATP-binding</keyword>
<comment type="subunit">
    <text evidence="3 15">Tetramer of two alpha and two beta subunits.</text>
</comment>
<dbReference type="Gene3D" id="2.40.50.140">
    <property type="entry name" value="Nucleic acid-binding proteins"/>
    <property type="match status" value="1"/>
</dbReference>
<evidence type="ECO:0000313" key="20">
    <source>
        <dbReference type="EMBL" id="MCE7030252.1"/>
    </source>
</evidence>
<dbReference type="Pfam" id="PF03484">
    <property type="entry name" value="B5"/>
    <property type="match status" value="1"/>
</dbReference>
<keyword evidence="21" id="KW-1185">Reference proteome</keyword>
<dbReference type="InterPro" id="IPR012340">
    <property type="entry name" value="NA-bd_OB-fold"/>
</dbReference>
<evidence type="ECO:0000256" key="9">
    <source>
        <dbReference type="ARBA" id="ARBA00022840"/>
    </source>
</evidence>
<keyword evidence="13 15" id="KW-0030">Aminoacyl-tRNA synthetase</keyword>
<dbReference type="InterPro" id="IPR036690">
    <property type="entry name" value="Fdx_antiC-bd_sf"/>
</dbReference>
<dbReference type="InterPro" id="IPR020825">
    <property type="entry name" value="Phe-tRNA_synthase-like_B3/B4"/>
</dbReference>
<dbReference type="CDD" id="cd02796">
    <property type="entry name" value="tRNA_bind_bactPheRS"/>
    <property type="match status" value="1"/>
</dbReference>
<dbReference type="NCBIfam" id="TIGR00472">
    <property type="entry name" value="pheT_bact"/>
    <property type="match status" value="1"/>
</dbReference>
<dbReference type="GO" id="GO:0009328">
    <property type="term" value="C:phenylalanine-tRNA ligase complex"/>
    <property type="evidence" value="ECO:0007669"/>
    <property type="project" value="TreeGrafter"/>
</dbReference>
<dbReference type="Pfam" id="PF03147">
    <property type="entry name" value="FDX-ACB"/>
    <property type="match status" value="1"/>
</dbReference>
<dbReference type="PROSITE" id="PS51447">
    <property type="entry name" value="FDX_ACB"/>
    <property type="match status" value="1"/>
</dbReference>
<dbReference type="Gene3D" id="3.50.40.10">
    <property type="entry name" value="Phenylalanyl-trna Synthetase, Chain B, domain 3"/>
    <property type="match status" value="1"/>
</dbReference>
<evidence type="ECO:0000256" key="14">
    <source>
        <dbReference type="ARBA" id="ARBA00049255"/>
    </source>
</evidence>
<evidence type="ECO:0000256" key="7">
    <source>
        <dbReference type="ARBA" id="ARBA00022723"/>
    </source>
</evidence>
<evidence type="ECO:0000256" key="12">
    <source>
        <dbReference type="ARBA" id="ARBA00022917"/>
    </source>
</evidence>
<dbReference type="SMART" id="SM00873">
    <property type="entry name" value="B3_4"/>
    <property type="match status" value="1"/>
</dbReference>
<dbReference type="GO" id="GO:0000287">
    <property type="term" value="F:magnesium ion binding"/>
    <property type="evidence" value="ECO:0007669"/>
    <property type="project" value="UniProtKB-UniRule"/>
</dbReference>
<evidence type="ECO:0000313" key="21">
    <source>
        <dbReference type="Proteomes" id="UP001139035"/>
    </source>
</evidence>
<reference evidence="20" key="1">
    <citation type="submission" date="2022-01" db="EMBL/GenBank/DDBJ databases">
        <title>Jiella avicenniae sp. nov., a novel endophytic bacterium isolated from bark of Avicennia marina.</title>
        <authorList>
            <person name="Tuo L."/>
        </authorList>
    </citation>
    <scope>NUCLEOTIDE SEQUENCE</scope>
    <source>
        <strain evidence="20">CBK1P-4</strain>
    </source>
</reference>
<dbReference type="SUPFAM" id="SSF54991">
    <property type="entry name" value="Anticodon-binding domain of PheRS"/>
    <property type="match status" value="1"/>
</dbReference>
<gene>
    <name evidence="15 20" type="primary">pheT</name>
    <name evidence="20" type="ORF">LZD57_19885</name>
</gene>
<dbReference type="SUPFAM" id="SSF46955">
    <property type="entry name" value="Putative DNA-binding domain"/>
    <property type="match status" value="1"/>
</dbReference>
<evidence type="ECO:0000259" key="19">
    <source>
        <dbReference type="PROSITE" id="PS51483"/>
    </source>
</evidence>
<dbReference type="EC" id="6.1.1.20" evidence="15"/>
<comment type="similarity">
    <text evidence="2 15">Belongs to the phenylalanyl-tRNA synthetase beta subunit family. Type 1 subfamily.</text>
</comment>
<dbReference type="InterPro" id="IPR009061">
    <property type="entry name" value="DNA-bd_dom_put_sf"/>
</dbReference>
<dbReference type="InterPro" id="IPR002547">
    <property type="entry name" value="tRNA-bd_dom"/>
</dbReference>
<name>A0A9X1T6I4_9HYPH</name>
<dbReference type="GO" id="GO:0000049">
    <property type="term" value="F:tRNA binding"/>
    <property type="evidence" value="ECO:0007669"/>
    <property type="project" value="UniProtKB-UniRule"/>
</dbReference>
<dbReference type="PANTHER" id="PTHR10947">
    <property type="entry name" value="PHENYLALANYL-TRNA SYNTHETASE BETA CHAIN AND LEUCINE-RICH REPEAT-CONTAINING PROTEIN 47"/>
    <property type="match status" value="1"/>
</dbReference>
<dbReference type="HAMAP" id="MF_00283">
    <property type="entry name" value="Phe_tRNA_synth_beta1"/>
    <property type="match status" value="1"/>
</dbReference>
<dbReference type="InterPro" id="IPR005147">
    <property type="entry name" value="tRNA_synthase_B5-dom"/>
</dbReference>
<evidence type="ECO:0000256" key="15">
    <source>
        <dbReference type="HAMAP-Rule" id="MF_00283"/>
    </source>
</evidence>
<feature type="binding site" evidence="15">
    <location>
        <position position="463"/>
    </location>
    <ligand>
        <name>Mg(2+)</name>
        <dbReference type="ChEBI" id="CHEBI:18420"/>
        <note>shared with alpha subunit</note>
    </ligand>
</feature>
<dbReference type="PROSITE" id="PS51483">
    <property type="entry name" value="B5"/>
    <property type="match status" value="1"/>
</dbReference>
<evidence type="ECO:0000256" key="10">
    <source>
        <dbReference type="ARBA" id="ARBA00022842"/>
    </source>
</evidence>
<evidence type="ECO:0000256" key="3">
    <source>
        <dbReference type="ARBA" id="ARBA00011209"/>
    </source>
</evidence>
<evidence type="ECO:0000259" key="18">
    <source>
        <dbReference type="PROSITE" id="PS51447"/>
    </source>
</evidence>
<dbReference type="Pfam" id="PF03483">
    <property type="entry name" value="B3_4"/>
    <property type="match status" value="1"/>
</dbReference>
<dbReference type="InterPro" id="IPR045864">
    <property type="entry name" value="aa-tRNA-synth_II/BPL/LPL"/>
</dbReference>
<keyword evidence="6 15" id="KW-0436">Ligase</keyword>
<protein>
    <recommendedName>
        <fullName evidence="15">Phenylalanine--tRNA ligase beta subunit</fullName>
        <ecNumber evidence="15">6.1.1.20</ecNumber>
    </recommendedName>
    <alternativeName>
        <fullName evidence="15">Phenylalanyl-tRNA synthetase beta subunit</fullName>
        <shortName evidence="15">PheRS</shortName>
    </alternativeName>
</protein>
<dbReference type="Proteomes" id="UP001139035">
    <property type="component" value="Unassembled WGS sequence"/>
</dbReference>
<keyword evidence="10 15" id="KW-0460">Magnesium</keyword>
<comment type="subcellular location">
    <subcellularLocation>
        <location evidence="1 15">Cytoplasm</location>
    </subcellularLocation>
</comment>
<feature type="domain" description="B5" evidence="19">
    <location>
        <begin position="401"/>
        <end position="476"/>
    </location>
</feature>
<evidence type="ECO:0000256" key="16">
    <source>
        <dbReference type="PROSITE-ProRule" id="PRU00209"/>
    </source>
</evidence>
<dbReference type="CDD" id="cd00769">
    <property type="entry name" value="PheRS_beta_core"/>
    <property type="match status" value="1"/>
</dbReference>